<keyword evidence="4" id="KW-1185">Reference proteome</keyword>
<reference evidence="4" key="1">
    <citation type="journal article" date="2019" name="Int. J. Syst. Evol. Microbiol.">
        <title>The Global Catalogue of Microorganisms (GCM) 10K type strain sequencing project: providing services to taxonomists for standard genome sequencing and annotation.</title>
        <authorList>
            <consortium name="The Broad Institute Genomics Platform"/>
            <consortium name="The Broad Institute Genome Sequencing Center for Infectious Disease"/>
            <person name="Wu L."/>
            <person name="Ma J."/>
        </authorList>
    </citation>
    <scope>NUCLEOTIDE SEQUENCE [LARGE SCALE GENOMIC DNA]</scope>
    <source>
        <strain evidence="4">KCTC 42501</strain>
    </source>
</reference>
<evidence type="ECO:0000256" key="1">
    <source>
        <dbReference type="SAM" id="MobiDB-lite"/>
    </source>
</evidence>
<dbReference type="InterPro" id="IPR038726">
    <property type="entry name" value="PDDEXK_AddAB-type"/>
</dbReference>
<accession>A0ABV7W837</accession>
<dbReference type="EMBL" id="JBHRXX010000009">
    <property type="protein sequence ID" value="MFC3685940.1"/>
    <property type="molecule type" value="Genomic_DNA"/>
</dbReference>
<dbReference type="SUPFAM" id="SSF52540">
    <property type="entry name" value="P-loop containing nucleoside triphosphate hydrolases"/>
    <property type="match status" value="1"/>
</dbReference>
<proteinExistence type="predicted"/>
<dbReference type="Proteomes" id="UP001595729">
    <property type="component" value="Unassembled WGS sequence"/>
</dbReference>
<feature type="region of interest" description="Disordered" evidence="1">
    <location>
        <begin position="557"/>
        <end position="586"/>
    </location>
</feature>
<evidence type="ECO:0000313" key="4">
    <source>
        <dbReference type="Proteomes" id="UP001595729"/>
    </source>
</evidence>
<evidence type="ECO:0000313" key="3">
    <source>
        <dbReference type="EMBL" id="MFC3685940.1"/>
    </source>
</evidence>
<sequence>MPTARGGWTAVVRRIEAAVATDGGSPDRWLVLLPYAQLIDPARRAWAASHPTGFAPRFETTRNWAAGLAPWWPAPTDLSGDMARDSLVAEALVDRMAKGQRDPALRAELVSRLVDAARQLAPLAAAVPPGQRTAWAERQRVALTPGPQWESLVASLALAWVGSAGFATDVLWSERAAPGNAADRIWLLQGFQDDPLGQALAAHWGGRSEVLSLAELLGVSEGASVGSLFFQVCADPEDEARRTTAAVIARINAGRVPLALVANDRLMVRRISALLHTAGVPLRDDTGWKLSTTHAAARLMSLLRAADPRARTDDVLDLLKQGGAWPAGTVETLEQMAREHGLSSWRAVLRNAAMAPLVPEDLVAVLESLQAARPLERWLDDLRSALEACGLWPMLLDDPAGQQLLQVLRLNEGASSELRQVGQALNDGGRPTLRLGLAAFSAWVRDVLESASFLPRSDAEAPVTILPMAQLLGRGFESVVMPGCDEVTLDPSPELPGPWTAAQRVALGLPTREQLSAAAQSAWTAALCAPSVDILWRCQKDGEPLSPSPWVLALPGAQSSAASASSHDQQRHLAPAPVPPPQPSAPALVPARLSASAYQDLRDCPYRFFALRQLRVSDAPELEAEPDQRDLGNWLHAVLKVFHEERGDQRLGREADALRLNQIGDEVAAAMGLQGDATDAGFLPYQAVWPALREGYLDWLADHEARPGRPGPVFERAEAELAAELPPWRLWGKLDRIDRQDSPEGPLPLVIDYKTESRQKTEDRVKHPFEDTQLAFYAALLPDENLRAAYLSITDGRSASGKKGATHLIEQPLVLQARERLREGLVADLSRVAAGHPMPALGEGRVCEHCDARGLCRKDFWGGA</sequence>
<name>A0ABV7W837_9BURK</name>
<gene>
    <name evidence="3" type="ORF">ACFOPI_20250</name>
</gene>
<dbReference type="InterPro" id="IPR011604">
    <property type="entry name" value="PDDEXK-like_dom_sf"/>
</dbReference>
<organism evidence="3 4">
    <name type="scientific">Hydrogenophaga luteola</name>
    <dbReference type="NCBI Taxonomy" id="1591122"/>
    <lineage>
        <taxon>Bacteria</taxon>
        <taxon>Pseudomonadati</taxon>
        <taxon>Pseudomonadota</taxon>
        <taxon>Betaproteobacteria</taxon>
        <taxon>Burkholderiales</taxon>
        <taxon>Comamonadaceae</taxon>
        <taxon>Hydrogenophaga</taxon>
    </lineage>
</organism>
<dbReference type="Pfam" id="PF12705">
    <property type="entry name" value="PDDEXK_1"/>
    <property type="match status" value="1"/>
</dbReference>
<protein>
    <submittedName>
        <fullName evidence="3">PD-(D/E)XK nuclease family protein</fullName>
    </submittedName>
</protein>
<evidence type="ECO:0000259" key="2">
    <source>
        <dbReference type="Pfam" id="PF12705"/>
    </source>
</evidence>
<dbReference type="RefSeq" id="WP_382177977.1">
    <property type="nucleotide sequence ID" value="NZ_JBHRXX010000009.1"/>
</dbReference>
<feature type="domain" description="PD-(D/E)XK endonuclease-like" evidence="2">
    <location>
        <begin position="592"/>
        <end position="857"/>
    </location>
</feature>
<comment type="caution">
    <text evidence="3">The sequence shown here is derived from an EMBL/GenBank/DDBJ whole genome shotgun (WGS) entry which is preliminary data.</text>
</comment>
<dbReference type="InterPro" id="IPR027417">
    <property type="entry name" value="P-loop_NTPase"/>
</dbReference>
<dbReference type="Gene3D" id="3.90.320.10">
    <property type="match status" value="1"/>
</dbReference>